<dbReference type="Gene3D" id="3.40.30.10">
    <property type="entry name" value="Glutaredoxin"/>
    <property type="match status" value="1"/>
</dbReference>
<evidence type="ECO:0000313" key="2">
    <source>
        <dbReference type="EMBL" id="AIE98913.1"/>
    </source>
</evidence>
<dbReference type="EMBL" id="KF900549">
    <property type="protein sequence ID" value="AIE98913.1"/>
    <property type="molecule type" value="Genomic_DNA"/>
</dbReference>
<accession>A0A075G5P8</accession>
<dbReference type="InterPro" id="IPR036249">
    <property type="entry name" value="Thioredoxin-like_sf"/>
</dbReference>
<name>A0A075G5P8_9EURY</name>
<dbReference type="AlphaFoldDB" id="A0A075G5P8"/>
<feature type="domain" description="Glutaredoxin" evidence="1">
    <location>
        <begin position="17"/>
        <end position="68"/>
    </location>
</feature>
<evidence type="ECO:0000259" key="1">
    <source>
        <dbReference type="Pfam" id="PF00462"/>
    </source>
</evidence>
<sequence length="88" mass="10032">MSRVLEHLESAETDFLFFSQTICPYCTRAERTLDAHGLTYTEVNLDHHDGLREALVAETRHRTVPAVFDLRGDEPVFVGGSDHLLEYL</sequence>
<dbReference type="SUPFAM" id="SSF52833">
    <property type="entry name" value="Thioredoxin-like"/>
    <property type="match status" value="1"/>
</dbReference>
<organism evidence="2">
    <name type="scientific">uncultured marine group II/III euryarchaeote KM3_102_C05</name>
    <dbReference type="NCBI Taxonomy" id="1457844"/>
    <lineage>
        <taxon>Archaea</taxon>
        <taxon>Methanobacteriati</taxon>
        <taxon>Methanobacteriota</taxon>
        <taxon>environmental samples</taxon>
    </lineage>
</organism>
<proteinExistence type="predicted"/>
<protein>
    <submittedName>
        <fullName evidence="2">Glutaredoxin-related protein</fullName>
    </submittedName>
</protein>
<dbReference type="CDD" id="cd02066">
    <property type="entry name" value="GRX_family"/>
    <property type="match status" value="1"/>
</dbReference>
<dbReference type="InterPro" id="IPR002109">
    <property type="entry name" value="Glutaredoxin"/>
</dbReference>
<reference evidence="2" key="1">
    <citation type="journal article" date="2014" name="Genome Biol. Evol.">
        <title>Pangenome evidence for extensive interdomain horizontal transfer affecting lineage core and shell genes in uncultured planktonic thaumarchaeota and euryarchaeota.</title>
        <authorList>
            <person name="Deschamps P."/>
            <person name="Zivanovic Y."/>
            <person name="Moreira D."/>
            <person name="Rodriguez-Valera F."/>
            <person name="Lopez-Garcia P."/>
        </authorList>
    </citation>
    <scope>NUCLEOTIDE SEQUENCE</scope>
</reference>
<dbReference type="PROSITE" id="PS51354">
    <property type="entry name" value="GLUTAREDOXIN_2"/>
    <property type="match status" value="1"/>
</dbReference>
<dbReference type="Pfam" id="PF00462">
    <property type="entry name" value="Glutaredoxin"/>
    <property type="match status" value="1"/>
</dbReference>